<dbReference type="EMBL" id="AVOT02108939">
    <property type="protein sequence ID" value="MBW0581020.1"/>
    <property type="molecule type" value="Genomic_DNA"/>
</dbReference>
<proteinExistence type="predicted"/>
<accession>A0A9Q3KKT1</accession>
<gene>
    <name evidence="2" type="ORF">O181_120735</name>
</gene>
<evidence type="ECO:0000313" key="2">
    <source>
        <dbReference type="EMBL" id="MBW0581020.1"/>
    </source>
</evidence>
<dbReference type="Proteomes" id="UP000765509">
    <property type="component" value="Unassembled WGS sequence"/>
</dbReference>
<dbReference type="AlphaFoldDB" id="A0A9Q3KKT1"/>
<feature type="region of interest" description="Disordered" evidence="1">
    <location>
        <begin position="44"/>
        <end position="94"/>
    </location>
</feature>
<feature type="compositionally biased region" description="Basic and acidic residues" evidence="1">
    <location>
        <begin position="66"/>
        <end position="79"/>
    </location>
</feature>
<comment type="caution">
    <text evidence="2">The sequence shown here is derived from an EMBL/GenBank/DDBJ whole genome shotgun (WGS) entry which is preliminary data.</text>
</comment>
<protein>
    <submittedName>
        <fullName evidence="2">Uncharacterized protein</fullName>
    </submittedName>
</protein>
<name>A0A9Q3KKT1_9BASI</name>
<evidence type="ECO:0000256" key="1">
    <source>
        <dbReference type="SAM" id="MobiDB-lite"/>
    </source>
</evidence>
<feature type="compositionally biased region" description="Pro residues" evidence="1">
    <location>
        <begin position="51"/>
        <end position="60"/>
    </location>
</feature>
<sequence length="140" mass="15153">MFNPQFLLNPQSNVLPYPLESTIVEPPVCSTIPLETPSTPAIITEEQIPNPSIPKHPPNVTPSRSSQRESPHFNNDHSLEVPANSIPNSPAQVHPLTPTKEIIQEGLHVSIAENNGSQNVPSQVPSNTTTPINAMTPHVV</sequence>
<evidence type="ECO:0000313" key="3">
    <source>
        <dbReference type="Proteomes" id="UP000765509"/>
    </source>
</evidence>
<reference evidence="2" key="1">
    <citation type="submission" date="2021-03" db="EMBL/GenBank/DDBJ databases">
        <title>Draft genome sequence of rust myrtle Austropuccinia psidii MF-1, a brazilian biotype.</title>
        <authorList>
            <person name="Quecine M.C."/>
            <person name="Pachon D.M.R."/>
            <person name="Bonatelli M.L."/>
            <person name="Correr F.H."/>
            <person name="Franceschini L.M."/>
            <person name="Leite T.F."/>
            <person name="Margarido G.R.A."/>
            <person name="Almeida C.A."/>
            <person name="Ferrarezi J.A."/>
            <person name="Labate C.A."/>
        </authorList>
    </citation>
    <scope>NUCLEOTIDE SEQUENCE</scope>
    <source>
        <strain evidence="2">MF-1</strain>
    </source>
</reference>
<feature type="compositionally biased region" description="Polar residues" evidence="1">
    <location>
        <begin position="115"/>
        <end position="133"/>
    </location>
</feature>
<organism evidence="2 3">
    <name type="scientific">Austropuccinia psidii MF-1</name>
    <dbReference type="NCBI Taxonomy" id="1389203"/>
    <lineage>
        <taxon>Eukaryota</taxon>
        <taxon>Fungi</taxon>
        <taxon>Dikarya</taxon>
        <taxon>Basidiomycota</taxon>
        <taxon>Pucciniomycotina</taxon>
        <taxon>Pucciniomycetes</taxon>
        <taxon>Pucciniales</taxon>
        <taxon>Sphaerophragmiaceae</taxon>
        <taxon>Austropuccinia</taxon>
    </lineage>
</organism>
<keyword evidence="3" id="KW-1185">Reference proteome</keyword>
<feature type="region of interest" description="Disordered" evidence="1">
    <location>
        <begin position="115"/>
        <end position="140"/>
    </location>
</feature>